<accession>A0AAD8SB46</accession>
<dbReference type="EMBL" id="JAUUTY010000004">
    <property type="protein sequence ID" value="KAK1648892.1"/>
    <property type="molecule type" value="Genomic_DNA"/>
</dbReference>
<evidence type="ECO:0000259" key="2">
    <source>
        <dbReference type="Pfam" id="PF04195"/>
    </source>
</evidence>
<evidence type="ECO:0000256" key="1">
    <source>
        <dbReference type="SAM" id="MobiDB-lite"/>
    </source>
</evidence>
<feature type="compositionally biased region" description="Basic and acidic residues" evidence="1">
    <location>
        <begin position="303"/>
        <end position="314"/>
    </location>
</feature>
<proteinExistence type="predicted"/>
<dbReference type="PANTHER" id="PTHR33026">
    <property type="entry name" value="OS06G0360600 PROTEIN"/>
    <property type="match status" value="1"/>
</dbReference>
<dbReference type="Proteomes" id="UP001231189">
    <property type="component" value="Unassembled WGS sequence"/>
</dbReference>
<keyword evidence="4" id="KW-1185">Reference proteome</keyword>
<feature type="region of interest" description="Disordered" evidence="1">
    <location>
        <begin position="281"/>
        <end position="389"/>
    </location>
</feature>
<dbReference type="PANTHER" id="PTHR33026:SF7">
    <property type="entry name" value="OS03G0100275 PROTEIN"/>
    <property type="match status" value="1"/>
</dbReference>
<protein>
    <recommendedName>
        <fullName evidence="2">Transposase (putative) gypsy type domain-containing protein</fullName>
    </recommendedName>
</protein>
<gene>
    <name evidence="3" type="ORF">QYE76_066697</name>
</gene>
<reference evidence="3" key="1">
    <citation type="submission" date="2023-07" db="EMBL/GenBank/DDBJ databases">
        <title>A chromosome-level genome assembly of Lolium multiflorum.</title>
        <authorList>
            <person name="Chen Y."/>
            <person name="Copetti D."/>
            <person name="Kolliker R."/>
            <person name="Studer B."/>
        </authorList>
    </citation>
    <scope>NUCLEOTIDE SEQUENCE</scope>
    <source>
        <strain evidence="3">02402/16</strain>
        <tissue evidence="3">Leaf</tissue>
    </source>
</reference>
<evidence type="ECO:0000313" key="4">
    <source>
        <dbReference type="Proteomes" id="UP001231189"/>
    </source>
</evidence>
<dbReference type="AlphaFoldDB" id="A0AAD8SB46"/>
<feature type="domain" description="Transposase (putative) gypsy type" evidence="2">
    <location>
        <begin position="58"/>
        <end position="94"/>
    </location>
</feature>
<evidence type="ECO:0000313" key="3">
    <source>
        <dbReference type="EMBL" id="KAK1648892.1"/>
    </source>
</evidence>
<organism evidence="3 4">
    <name type="scientific">Lolium multiflorum</name>
    <name type="common">Italian ryegrass</name>
    <name type="synonym">Lolium perenne subsp. multiflorum</name>
    <dbReference type="NCBI Taxonomy" id="4521"/>
    <lineage>
        <taxon>Eukaryota</taxon>
        <taxon>Viridiplantae</taxon>
        <taxon>Streptophyta</taxon>
        <taxon>Embryophyta</taxon>
        <taxon>Tracheophyta</taxon>
        <taxon>Spermatophyta</taxon>
        <taxon>Magnoliopsida</taxon>
        <taxon>Liliopsida</taxon>
        <taxon>Poales</taxon>
        <taxon>Poaceae</taxon>
        <taxon>BOP clade</taxon>
        <taxon>Pooideae</taxon>
        <taxon>Poodae</taxon>
        <taxon>Poeae</taxon>
        <taxon>Poeae Chloroplast Group 2 (Poeae type)</taxon>
        <taxon>Loliodinae</taxon>
        <taxon>Loliinae</taxon>
        <taxon>Lolium</taxon>
    </lineage>
</organism>
<dbReference type="InterPro" id="IPR007321">
    <property type="entry name" value="Transposase_28"/>
</dbReference>
<dbReference type="Pfam" id="PF04195">
    <property type="entry name" value="Transposase_28"/>
    <property type="match status" value="1"/>
</dbReference>
<name>A0AAD8SB46_LOLMU</name>
<comment type="caution">
    <text evidence="3">The sequence shown here is derived from an EMBL/GenBank/DDBJ whole genome shotgun (WGS) entry which is preliminary data.</text>
</comment>
<sequence length="389" mass="43215">MAPRTKHTKNIAARTADHMEKEKISGWERSKISSQDYRMLKKMGLLKEEAMKMPGDESLTPNSILDISIFINLCECFLGIHPHWGLWKHIIYLRRNHSKNAIYNVGGVCICVRPEAGYFNLKFADSVQGWRKKWLYVKDESSDTQEYGLAPFDLSEDILRRKSWDAEATTEEIAATESLVARIQALQNTEGQEISGVRIIVHFVQIRVQPLQARTSPLWLYSGASDAARISKDLSLKDLEKLIRRFTSLSKRSDVPSSCRVEPFSGTHALLANHQTLCSLPPLPEGGDVPDRAIVTDDSQETSVRESEPAESEKSAGSSDKISVLVQAYGFSHTNSPPPAASPDKRKRKRSPDEEDSGASKLSQPAAEESSPEGQENFDPFACAGNVGS</sequence>